<protein>
    <submittedName>
        <fullName evidence="1">Uncharacterized protein</fullName>
    </submittedName>
</protein>
<evidence type="ECO:0000313" key="1">
    <source>
        <dbReference type="EMBL" id="THV29951.1"/>
    </source>
</evidence>
<dbReference type="AlphaFoldDB" id="A0A4S8PIY4"/>
<sequence length="146" mass="16072">MSSFQDSVAAWTVDCFGEEIAQSTDERNHRFLEEALELVQACGATKEECHALVDYVFSRETGELEQEIGGVMVCLASLAAVHKVSMEACADTELLRIDNEETKAKIRQKHALKPNFGGIAAAARWFKEPLRTLKGDVIFASVKIPG</sequence>
<reference evidence="1 2" key="1">
    <citation type="submission" date="2019-04" db="EMBL/GenBank/DDBJ databases">
        <title>genome sequence of strain W3.</title>
        <authorList>
            <person name="Gao J."/>
            <person name="Sun J."/>
        </authorList>
    </citation>
    <scope>NUCLEOTIDE SEQUENCE [LARGE SCALE GENOMIC DNA]</scope>
    <source>
        <strain evidence="1 2">W3</strain>
    </source>
</reference>
<comment type="caution">
    <text evidence="1">The sequence shown here is derived from an EMBL/GenBank/DDBJ whole genome shotgun (WGS) entry which is preliminary data.</text>
</comment>
<dbReference type="EMBL" id="STGU01000028">
    <property type="protein sequence ID" value="THV29951.1"/>
    <property type="molecule type" value="Genomic_DNA"/>
</dbReference>
<dbReference type="Proteomes" id="UP000307378">
    <property type="component" value="Unassembled WGS sequence"/>
</dbReference>
<name>A0A4S8PIY4_9HYPH</name>
<dbReference type="RefSeq" id="WP_136543540.1">
    <property type="nucleotide sequence ID" value="NZ_STGU01000028.1"/>
</dbReference>
<accession>A0A4S8PIY4</accession>
<evidence type="ECO:0000313" key="2">
    <source>
        <dbReference type="Proteomes" id="UP000307378"/>
    </source>
</evidence>
<proteinExistence type="predicted"/>
<gene>
    <name evidence="1" type="ORF">FAA86_23100</name>
</gene>
<organism evidence="1 2">
    <name type="scientific">Rhizobium rosettiformans W3</name>
    <dbReference type="NCBI Taxonomy" id="538378"/>
    <lineage>
        <taxon>Bacteria</taxon>
        <taxon>Pseudomonadati</taxon>
        <taxon>Pseudomonadota</taxon>
        <taxon>Alphaproteobacteria</taxon>
        <taxon>Hyphomicrobiales</taxon>
        <taxon>Rhizobiaceae</taxon>
        <taxon>Rhizobium/Agrobacterium group</taxon>
        <taxon>Rhizobium</taxon>
    </lineage>
</organism>